<evidence type="ECO:0000313" key="2">
    <source>
        <dbReference type="EMBL" id="SFU88166.1"/>
    </source>
</evidence>
<name>A0A1I7JSM0_9STRE</name>
<reference evidence="3" key="1">
    <citation type="submission" date="2016-10" db="EMBL/GenBank/DDBJ databases">
        <authorList>
            <person name="Varghese N."/>
            <person name="Submissions S."/>
        </authorList>
    </citation>
    <scope>NUCLEOTIDE SEQUENCE [LARGE SCALE GENOMIC DNA]</scope>
    <source>
        <strain evidence="3">LMG 15572</strain>
    </source>
</reference>
<dbReference type="EMBL" id="FPBN01000021">
    <property type="protein sequence ID" value="SFU88166.1"/>
    <property type="molecule type" value="Genomic_DNA"/>
</dbReference>
<evidence type="ECO:0000313" key="3">
    <source>
        <dbReference type="Proteomes" id="UP000183629"/>
    </source>
</evidence>
<feature type="transmembrane region" description="Helical" evidence="1">
    <location>
        <begin position="12"/>
        <end position="37"/>
    </location>
</feature>
<sequence length="53" mass="6000">MMWLGWALYNLGALAACVFISIYFKSAWWMLLGLLFVKDLNLNKKGDANGSDE</sequence>
<proteinExistence type="predicted"/>
<dbReference type="AlphaFoldDB" id="A0A1I7JSM0"/>
<keyword evidence="1" id="KW-0472">Membrane</keyword>
<keyword evidence="1" id="KW-0812">Transmembrane</keyword>
<organism evidence="2 3">
    <name type="scientific">Streptococcus gallolyticus</name>
    <dbReference type="NCBI Taxonomy" id="315405"/>
    <lineage>
        <taxon>Bacteria</taxon>
        <taxon>Bacillati</taxon>
        <taxon>Bacillota</taxon>
        <taxon>Bacilli</taxon>
        <taxon>Lactobacillales</taxon>
        <taxon>Streptococcaceae</taxon>
        <taxon>Streptococcus</taxon>
    </lineage>
</organism>
<protein>
    <submittedName>
        <fullName evidence="2">Uncharacterized protein</fullName>
    </submittedName>
</protein>
<keyword evidence="3" id="KW-1185">Reference proteome</keyword>
<accession>A0A1I7JSM0</accession>
<dbReference type="Proteomes" id="UP000183629">
    <property type="component" value="Unassembled WGS sequence"/>
</dbReference>
<evidence type="ECO:0000256" key="1">
    <source>
        <dbReference type="SAM" id="Phobius"/>
    </source>
</evidence>
<dbReference type="RefSeq" id="WP_177178956.1">
    <property type="nucleotide sequence ID" value="NZ_FOLZ01000016.1"/>
</dbReference>
<gene>
    <name evidence="2" type="ORF">SAMN05660328_1218</name>
</gene>
<keyword evidence="1" id="KW-1133">Transmembrane helix</keyword>